<dbReference type="AlphaFoldDB" id="A0A3M6Y4W0"/>
<evidence type="ECO:0000313" key="4">
    <source>
        <dbReference type="Proteomes" id="UP000271337"/>
    </source>
</evidence>
<name>A0A3M6Y4W0_HORWE</name>
<evidence type="ECO:0000256" key="1">
    <source>
        <dbReference type="SAM" id="SignalP"/>
    </source>
</evidence>
<reference evidence="4 5" key="1">
    <citation type="journal article" date="2018" name="BMC Genomics">
        <title>Genomic evidence for intraspecific hybridization in a clonal and extremely halotolerant yeast.</title>
        <authorList>
            <person name="Gostincar C."/>
            <person name="Stajich J.E."/>
            <person name="Zupancic J."/>
            <person name="Zalar P."/>
            <person name="Gunde-Cimerman N."/>
        </authorList>
    </citation>
    <scope>NUCLEOTIDE SEQUENCE [LARGE SCALE GENOMIC DNA]</scope>
    <source>
        <strain evidence="3 5">EXF-6651</strain>
        <strain evidence="2 4">EXF-6669</strain>
    </source>
</reference>
<keyword evidence="1" id="KW-0732">Signal</keyword>
<dbReference type="Proteomes" id="UP000276864">
    <property type="component" value="Unassembled WGS sequence"/>
</dbReference>
<comment type="caution">
    <text evidence="2">The sequence shown here is derived from an EMBL/GenBank/DDBJ whole genome shotgun (WGS) entry which is preliminary data.</text>
</comment>
<accession>A0A3M6Y4W0</accession>
<evidence type="ECO:0000313" key="2">
    <source>
        <dbReference type="EMBL" id="RMX98072.1"/>
    </source>
</evidence>
<dbReference type="EMBL" id="QWIM01002023">
    <property type="protein sequence ID" value="RMY18896.1"/>
    <property type="molecule type" value="Genomic_DNA"/>
</dbReference>
<dbReference type="EMBL" id="QWIL01001962">
    <property type="protein sequence ID" value="RMX98072.1"/>
    <property type="molecule type" value="Genomic_DNA"/>
</dbReference>
<feature type="signal peptide" evidence="1">
    <location>
        <begin position="1"/>
        <end position="19"/>
    </location>
</feature>
<proteinExistence type="predicted"/>
<feature type="chain" id="PRO_5044595258" evidence="1">
    <location>
        <begin position="20"/>
        <end position="159"/>
    </location>
</feature>
<evidence type="ECO:0000313" key="5">
    <source>
        <dbReference type="Proteomes" id="UP000276864"/>
    </source>
</evidence>
<sequence length="159" mass="18309">MRFDITLLLFAACSSSTLAKPLPSDFNDIERRWSEGQSEVCADQRRCLHIHTWQMAESQNPHFLRFVLTSSKAEIHAAHSIREATPAWPVARAADVDFDSTTDERTMLERKREDAGLIQRMRTFVHNYMAAKGRTGVIETRDEVPVLKPRKGMRYRFTA</sequence>
<protein>
    <submittedName>
        <fullName evidence="2">Uncharacterized protein</fullName>
    </submittedName>
</protein>
<gene>
    <name evidence="3" type="ORF">D0866_13021</name>
    <name evidence="2" type="ORF">D0867_12563</name>
</gene>
<dbReference type="Proteomes" id="UP000271337">
    <property type="component" value="Unassembled WGS sequence"/>
</dbReference>
<organism evidence="2 4">
    <name type="scientific">Hortaea werneckii</name>
    <name type="common">Black yeast</name>
    <name type="synonym">Cladosporium werneckii</name>
    <dbReference type="NCBI Taxonomy" id="91943"/>
    <lineage>
        <taxon>Eukaryota</taxon>
        <taxon>Fungi</taxon>
        <taxon>Dikarya</taxon>
        <taxon>Ascomycota</taxon>
        <taxon>Pezizomycotina</taxon>
        <taxon>Dothideomycetes</taxon>
        <taxon>Dothideomycetidae</taxon>
        <taxon>Mycosphaerellales</taxon>
        <taxon>Teratosphaeriaceae</taxon>
        <taxon>Hortaea</taxon>
    </lineage>
</organism>
<dbReference type="OrthoDB" id="3907350at2759"/>
<evidence type="ECO:0000313" key="3">
    <source>
        <dbReference type="EMBL" id="RMY18896.1"/>
    </source>
</evidence>